<evidence type="ECO:0000313" key="1">
    <source>
        <dbReference type="EMBL" id="KAJ9074183.1"/>
    </source>
</evidence>
<organism evidence="1 2">
    <name type="scientific">Entomophthora muscae</name>
    <dbReference type="NCBI Taxonomy" id="34485"/>
    <lineage>
        <taxon>Eukaryota</taxon>
        <taxon>Fungi</taxon>
        <taxon>Fungi incertae sedis</taxon>
        <taxon>Zoopagomycota</taxon>
        <taxon>Entomophthoromycotina</taxon>
        <taxon>Entomophthoromycetes</taxon>
        <taxon>Entomophthorales</taxon>
        <taxon>Entomophthoraceae</taxon>
        <taxon>Entomophthora</taxon>
    </lineage>
</organism>
<sequence length="110" mass="12276">MVALEEFETYTEEYKVVPYIFPIVSFMVICSIIVHGITIPIFHIGKHIRARSFAACQFSSSAVARLSSAHNSQVNQKEMPSQLFEERLNPASDNTGASNNPDYTVIPLVN</sequence>
<protein>
    <submittedName>
        <fullName evidence="1">Na+/H+ antiporter</fullName>
    </submittedName>
</protein>
<name>A0ACC2THM3_9FUNG</name>
<dbReference type="EMBL" id="QTSX02002868">
    <property type="protein sequence ID" value="KAJ9074183.1"/>
    <property type="molecule type" value="Genomic_DNA"/>
</dbReference>
<gene>
    <name evidence="1" type="primary">CNH1_6</name>
    <name evidence="1" type="ORF">DSO57_1008997</name>
</gene>
<comment type="caution">
    <text evidence="1">The sequence shown here is derived from an EMBL/GenBank/DDBJ whole genome shotgun (WGS) entry which is preliminary data.</text>
</comment>
<accession>A0ACC2THM3</accession>
<proteinExistence type="predicted"/>
<evidence type="ECO:0000313" key="2">
    <source>
        <dbReference type="Proteomes" id="UP001165960"/>
    </source>
</evidence>
<keyword evidence="2" id="KW-1185">Reference proteome</keyword>
<dbReference type="Proteomes" id="UP001165960">
    <property type="component" value="Unassembled WGS sequence"/>
</dbReference>
<reference evidence="1" key="1">
    <citation type="submission" date="2022-04" db="EMBL/GenBank/DDBJ databases">
        <title>Genome of the entomopathogenic fungus Entomophthora muscae.</title>
        <authorList>
            <person name="Elya C."/>
            <person name="Lovett B.R."/>
            <person name="Lee E."/>
            <person name="Macias A.M."/>
            <person name="Hajek A.E."/>
            <person name="De Bivort B.L."/>
            <person name="Kasson M.T."/>
            <person name="De Fine Licht H.H."/>
            <person name="Stajich J.E."/>
        </authorList>
    </citation>
    <scope>NUCLEOTIDE SEQUENCE</scope>
    <source>
        <strain evidence="1">Berkeley</strain>
    </source>
</reference>